<dbReference type="PRINTS" id="PR00344">
    <property type="entry name" value="BCTRLSENSOR"/>
</dbReference>
<feature type="domain" description="Histidine kinase" evidence="13">
    <location>
        <begin position="1048"/>
        <end position="1301"/>
    </location>
</feature>
<feature type="domain" description="CheW-like" evidence="15">
    <location>
        <begin position="1303"/>
        <end position="1461"/>
    </location>
</feature>
<evidence type="ECO:0000259" key="15">
    <source>
        <dbReference type="PROSITE" id="PS50851"/>
    </source>
</evidence>
<dbReference type="HOGENOM" id="CLU_000650_9_0_6"/>
<dbReference type="SMART" id="SM00387">
    <property type="entry name" value="HATPase_c"/>
    <property type="match status" value="1"/>
</dbReference>
<dbReference type="EC" id="2.7.13.3" evidence="2"/>
<evidence type="ECO:0000256" key="6">
    <source>
        <dbReference type="ARBA" id="ARBA00022777"/>
    </source>
</evidence>
<name>A5WHF4_PSYWF</name>
<dbReference type="Pfam" id="PF00072">
    <property type="entry name" value="Response_reg"/>
    <property type="match status" value="1"/>
</dbReference>
<comment type="catalytic activity">
    <reaction evidence="1">
        <text>ATP + protein L-histidine = ADP + protein N-phospho-L-histidine.</text>
        <dbReference type="EC" id="2.7.13.3"/>
    </reaction>
</comment>
<dbReference type="InterPro" id="IPR036061">
    <property type="entry name" value="CheW-like_dom_sf"/>
</dbReference>
<evidence type="ECO:0000256" key="5">
    <source>
        <dbReference type="ARBA" id="ARBA00022679"/>
    </source>
</evidence>
<dbReference type="SUPFAM" id="SSF55874">
    <property type="entry name" value="ATPase domain of HSP90 chaperone/DNA topoisomerase II/histidine kinase"/>
    <property type="match status" value="1"/>
</dbReference>
<evidence type="ECO:0000259" key="16">
    <source>
        <dbReference type="PROSITE" id="PS50894"/>
    </source>
</evidence>
<dbReference type="Gene3D" id="1.20.120.160">
    <property type="entry name" value="HPT domain"/>
    <property type="match status" value="3"/>
</dbReference>
<evidence type="ECO:0000259" key="14">
    <source>
        <dbReference type="PROSITE" id="PS50110"/>
    </source>
</evidence>
<dbReference type="InterPro" id="IPR004105">
    <property type="entry name" value="CheA-like_dim"/>
</dbReference>
<dbReference type="SUPFAM" id="SSF52172">
    <property type="entry name" value="CheY-like"/>
    <property type="match status" value="1"/>
</dbReference>
<dbReference type="STRING" id="349106.PsycPRwf_2155"/>
<evidence type="ECO:0000256" key="1">
    <source>
        <dbReference type="ARBA" id="ARBA00000085"/>
    </source>
</evidence>
<dbReference type="InterPro" id="IPR002545">
    <property type="entry name" value="CheW-lke_dom"/>
</dbReference>
<dbReference type="EMBL" id="CP000713">
    <property type="protein sequence ID" value="ABQ95095.1"/>
    <property type="molecule type" value="Genomic_DNA"/>
</dbReference>
<evidence type="ECO:0000256" key="9">
    <source>
        <dbReference type="PROSITE-ProRule" id="PRU00110"/>
    </source>
</evidence>
<dbReference type="FunFam" id="3.30.565.10:FF:000016">
    <property type="entry name" value="Chemotaxis protein CheA, putative"/>
    <property type="match status" value="1"/>
</dbReference>
<protein>
    <recommendedName>
        <fullName evidence="3">Chemotaxis protein CheA</fullName>
        <ecNumber evidence="2">2.7.13.3</ecNumber>
    </recommendedName>
</protein>
<dbReference type="Gene3D" id="3.40.50.2300">
    <property type="match status" value="1"/>
</dbReference>
<dbReference type="SMART" id="SM00260">
    <property type="entry name" value="CheW"/>
    <property type="match status" value="1"/>
</dbReference>
<organism evidence="17">
    <name type="scientific">Psychrobacter sp. (strain PRwf-1)</name>
    <dbReference type="NCBI Taxonomy" id="349106"/>
    <lineage>
        <taxon>Bacteria</taxon>
        <taxon>Pseudomonadati</taxon>
        <taxon>Pseudomonadota</taxon>
        <taxon>Gammaproteobacteria</taxon>
        <taxon>Moraxellales</taxon>
        <taxon>Moraxellaceae</taxon>
        <taxon>Psychrobacter</taxon>
    </lineage>
</organism>
<feature type="modified residue" description="Phosphohistidine" evidence="9">
    <location>
        <position position="299"/>
    </location>
</feature>
<feature type="domain" description="HPt" evidence="16">
    <location>
        <begin position="252"/>
        <end position="356"/>
    </location>
</feature>
<dbReference type="Gene3D" id="3.30.565.10">
    <property type="entry name" value="Histidine kinase-like ATPase, C-terminal domain"/>
    <property type="match status" value="1"/>
</dbReference>
<feature type="modified residue" description="Phosphohistidine" evidence="9">
    <location>
        <position position="821"/>
    </location>
</feature>
<dbReference type="Pfam" id="PF01584">
    <property type="entry name" value="CheW"/>
    <property type="match status" value="1"/>
</dbReference>
<dbReference type="InterPro" id="IPR011006">
    <property type="entry name" value="CheY-like_superfamily"/>
</dbReference>
<dbReference type="InterPro" id="IPR051315">
    <property type="entry name" value="Bact_Chemotaxis_CheA"/>
</dbReference>
<feature type="coiled-coil region" evidence="11">
    <location>
        <begin position="1014"/>
        <end position="1041"/>
    </location>
</feature>
<dbReference type="SUPFAM" id="SSF47226">
    <property type="entry name" value="Histidine-containing phosphotransfer domain, HPT domain"/>
    <property type="match status" value="3"/>
</dbReference>
<feature type="region of interest" description="Disordered" evidence="12">
    <location>
        <begin position="172"/>
        <end position="192"/>
    </location>
</feature>
<feature type="domain" description="HPt" evidence="16">
    <location>
        <begin position="774"/>
        <end position="878"/>
    </location>
</feature>
<dbReference type="InterPro" id="IPR036890">
    <property type="entry name" value="HATPase_C_sf"/>
</dbReference>
<feature type="compositionally biased region" description="Polar residues" evidence="12">
    <location>
        <begin position="174"/>
        <end position="185"/>
    </location>
</feature>
<feature type="domain" description="Response regulatory" evidence="14">
    <location>
        <begin position="1492"/>
        <end position="1608"/>
    </location>
</feature>
<evidence type="ECO:0000256" key="3">
    <source>
        <dbReference type="ARBA" id="ARBA00021495"/>
    </source>
</evidence>
<dbReference type="InterPro" id="IPR008207">
    <property type="entry name" value="Sig_transdc_His_kin_Hpt_dom"/>
</dbReference>
<evidence type="ECO:0000259" key="13">
    <source>
        <dbReference type="PROSITE" id="PS50109"/>
    </source>
</evidence>
<proteinExistence type="predicted"/>
<evidence type="ECO:0000256" key="11">
    <source>
        <dbReference type="SAM" id="Coils"/>
    </source>
</evidence>
<dbReference type="SMART" id="SM00448">
    <property type="entry name" value="REC"/>
    <property type="match status" value="1"/>
</dbReference>
<evidence type="ECO:0000256" key="2">
    <source>
        <dbReference type="ARBA" id="ARBA00012438"/>
    </source>
</evidence>
<evidence type="ECO:0000256" key="10">
    <source>
        <dbReference type="PROSITE-ProRule" id="PRU00169"/>
    </source>
</evidence>
<feature type="region of interest" description="Disordered" evidence="12">
    <location>
        <begin position="205"/>
        <end position="227"/>
    </location>
</feature>
<keyword evidence="6 17" id="KW-0418">Kinase</keyword>
<dbReference type="InterPro" id="IPR005467">
    <property type="entry name" value="His_kinase_dom"/>
</dbReference>
<dbReference type="CDD" id="cd00088">
    <property type="entry name" value="HPT"/>
    <property type="match status" value="3"/>
</dbReference>
<feature type="modified residue" description="Phosphohistidine" evidence="9">
    <location>
        <position position="493"/>
    </location>
</feature>
<dbReference type="PROSITE" id="PS50109">
    <property type="entry name" value="HIS_KIN"/>
    <property type="match status" value="1"/>
</dbReference>
<keyword evidence="4 10" id="KW-0597">Phosphoprotein</keyword>
<dbReference type="eggNOG" id="COG0643">
    <property type="taxonomic scope" value="Bacteria"/>
</dbReference>
<dbReference type="GO" id="GO:0000155">
    <property type="term" value="F:phosphorelay sensor kinase activity"/>
    <property type="evidence" value="ECO:0007669"/>
    <property type="project" value="InterPro"/>
</dbReference>
<dbReference type="KEGG" id="prw:PsycPRwf_2155"/>
<accession>A5WHF4</accession>
<dbReference type="PANTHER" id="PTHR43395:SF8">
    <property type="entry name" value="HISTIDINE KINASE"/>
    <property type="match status" value="1"/>
</dbReference>
<feature type="region of interest" description="Disordered" evidence="12">
    <location>
        <begin position="129"/>
        <end position="159"/>
    </location>
</feature>
<dbReference type="eggNOG" id="COG0745">
    <property type="taxonomic scope" value="Bacteria"/>
</dbReference>
<sequence length="1609" mass="178248">MSDQPNALFTARWMLPLLKQQLLELHNKQLKQPATADNLAQICHGYQQVFEKLHSADLVDFANVAQAIYNTTCAVSSQQLSPQVLPSVVTASKQLLQELSYYVEIGTYQPDILHQCEQHLQQLSTGAVKGHLKKNSKHKPEHDIKPTQVKQEDNSTEDDRVVIALPARYDTEPSLDQTLTSSQPKQMDFATDSALYDKRGYKRLSHSKTYPTRPDSSTQHSQSLASLHSTKAAGLSELLKSTVDEVHLPSDDPDCDVEIKQIFVEEAQEVLQAITEAMAQLTPHLQDKVQLGEVRRGFHTLKGSGRMAGAHTIAELAWAIENMLNRLLDDSIEPTTGIWQLLTEVVAQYPALVAIFAEPASADKPKLPLYPSKIVDQIAAANLYANNKHTESDDWQLLQPQLSEAIETIEAIEAINDDQAHLPQRLPLSLDAAAPAQSTALRNSVDNAIDEAELAQVFMAEATELLQSIDAMLAQHQDSSSFEVDDKLLRAFHTLRGAASSQSLTTISQLSAAVEQDLEQLQQSDQLITPSYADTLRQSIGLIKSHLQQQYPHLYLEQTRDNDTQHHVGLKDAPIDAPIDEPIAEHHDDVKELDSDIGSHVALSVAELIDGIDDLLDAEWRLLPLAHTTNEPIEDNEAEQSSEQSLSQQSLQGYVDDMLQQIKQLSLRVGHSAKFISVLNCLQLVYQAFSNDIELAQKWLHNRRRLALLIAVHEQLTGLFDALAGRMTLKVNDTLLAQLGDELNKAQASRPLINRFSAEPKSKQGLSDDNEQQNTEADAELLAIFIEEAQQLDTDSQEQLRLWQQNPADLAPVNVLLRYLHTLKGGARMAGIDSLAELTHEAETLYEYLLDQQIVPDANWVALMQSVQDTLSAQVDSLVRQGQSFFVPELVAKLQTIVRSKRLPESDTKPIQLYTEGDTAADHDKVSVKATIMAENKAPKAQSTENIDHKQSAHDISQMPPSLLRSQSGATQDSSNEMIRVPAKLMEQMIDLSAESAIHRSGIELNMSSVAGTLSEMESTVQRLAEQLRRMDIELEAQIRSQIEDHVLQADQSFDPLEMDQYSALNQLSKSLSESASDLLEIRTSLRSKTRETESLLLQLSQTQTQMQEGLMSSRMVPFSRLLPRLQRTLRQTANEVGKEAKLELITDIDEIDRTVLERLTAPLEHMVRNAIDHGLETPDQREALGKPRTGHIIMEMGRKGSEIVIRVKDDGQGIDVNSVRKKAIACRLMDAQDNTLSDLEVMQYIFHAGLSTASSLTQISGRGVGMDVVLNEVRQLGGNVTVHSSANQGTEFTLTLPLTLAVIEALVVRAGDQTYAVPLLQIERIERIAAQRLRSLYDSKRNRNQNGSPKTVGGHESAQLNVGGKPYRVRYLTQLLSGETVDVKVFDTQDSLPVLLIKHHAGQSFALHVDEIIGSRSEVVVKPLGRPLSSIAGLSAATITAEGSVMLILDVQALIRKASLPVSAQSRLSGGTQPERVIQNPAPATKSLKPQILIVDDSVTVRKVTARMLQRQGYQAHVARDGVEAVEMLQTLRPDLMLLDIEMPRMDGFEVATHVRHNQAISHLPIIMITSRSGDKHRQRALKIGVNAYLGKPFQEAKLVALIQNLIS</sequence>
<comment type="function">
    <text evidence="8">Involved in the transmission of sensory signals from the chemoreceptors to the flagellar motors. CheA is autophosphorylated; it can transfer its phosphate group to either CheB or CheY.</text>
</comment>
<dbReference type="Gene3D" id="2.30.30.40">
    <property type="entry name" value="SH3 Domains"/>
    <property type="match status" value="1"/>
</dbReference>
<evidence type="ECO:0000256" key="7">
    <source>
        <dbReference type="ARBA" id="ARBA00023012"/>
    </source>
</evidence>
<dbReference type="PANTHER" id="PTHR43395">
    <property type="entry name" value="SENSOR HISTIDINE KINASE CHEA"/>
    <property type="match status" value="1"/>
</dbReference>
<dbReference type="SUPFAM" id="SSF50341">
    <property type="entry name" value="CheW-like"/>
    <property type="match status" value="1"/>
</dbReference>
<dbReference type="InterPro" id="IPR003594">
    <property type="entry name" value="HATPase_dom"/>
</dbReference>
<dbReference type="Pfam" id="PF01627">
    <property type="entry name" value="Hpt"/>
    <property type="match status" value="3"/>
</dbReference>
<dbReference type="GO" id="GO:0005737">
    <property type="term" value="C:cytoplasm"/>
    <property type="evidence" value="ECO:0007669"/>
    <property type="project" value="InterPro"/>
</dbReference>
<dbReference type="PROSITE" id="PS50851">
    <property type="entry name" value="CHEW"/>
    <property type="match status" value="1"/>
</dbReference>
<feature type="compositionally biased region" description="Polar residues" evidence="12">
    <location>
        <begin position="207"/>
        <end position="227"/>
    </location>
</feature>
<keyword evidence="7" id="KW-0902">Two-component regulatory system</keyword>
<feature type="compositionally biased region" description="Basic and acidic residues" evidence="12">
    <location>
        <begin position="138"/>
        <end position="159"/>
    </location>
</feature>
<dbReference type="PROSITE" id="PS50894">
    <property type="entry name" value="HPT"/>
    <property type="match status" value="3"/>
</dbReference>
<dbReference type="PROSITE" id="PS50110">
    <property type="entry name" value="RESPONSE_REGULATORY"/>
    <property type="match status" value="1"/>
</dbReference>
<dbReference type="InterPro" id="IPR001789">
    <property type="entry name" value="Sig_transdc_resp-reg_receiver"/>
</dbReference>
<keyword evidence="5" id="KW-0808">Transferase</keyword>
<evidence type="ECO:0000313" key="17">
    <source>
        <dbReference type="EMBL" id="ABQ95095.1"/>
    </source>
</evidence>
<evidence type="ECO:0000256" key="4">
    <source>
        <dbReference type="ARBA" id="ARBA00022553"/>
    </source>
</evidence>
<feature type="modified residue" description="4-aspartylphosphate" evidence="10">
    <location>
        <position position="1541"/>
    </location>
</feature>
<dbReference type="CDD" id="cd17546">
    <property type="entry name" value="REC_hyHK_CKI1_RcsC-like"/>
    <property type="match status" value="1"/>
</dbReference>
<dbReference type="SMART" id="SM01231">
    <property type="entry name" value="H-kinase_dim"/>
    <property type="match status" value="1"/>
</dbReference>
<dbReference type="eggNOG" id="COG2198">
    <property type="taxonomic scope" value="Bacteria"/>
</dbReference>
<gene>
    <name evidence="17" type="ordered locus">PsycPRwf_2155</name>
</gene>
<feature type="domain" description="HPt" evidence="16">
    <location>
        <begin position="447"/>
        <end position="550"/>
    </location>
</feature>
<reference evidence="17" key="1">
    <citation type="submission" date="2007-05" db="EMBL/GenBank/DDBJ databases">
        <title>Complete sequence of chromosome of Psychrobacter sp. PRwf-1.</title>
        <authorList>
            <consortium name="US DOE Joint Genome Institute"/>
            <person name="Copeland A."/>
            <person name="Lucas S."/>
            <person name="Lapidus A."/>
            <person name="Barry K."/>
            <person name="Detter J.C."/>
            <person name="Glavina del Rio T."/>
            <person name="Hammon N."/>
            <person name="Israni S."/>
            <person name="Dalin E."/>
            <person name="Tice H."/>
            <person name="Pitluck S."/>
            <person name="Chain P."/>
            <person name="Malfatti S."/>
            <person name="Shin M."/>
            <person name="Vergez L."/>
            <person name="Schmutz J."/>
            <person name="Larimer F."/>
            <person name="Land M."/>
            <person name="Hauser L."/>
            <person name="Kyrpides N."/>
            <person name="Kim E."/>
            <person name="Tiedje J."/>
            <person name="Richardson P."/>
        </authorList>
    </citation>
    <scope>NUCLEOTIDE SEQUENCE [LARGE SCALE GENOMIC DNA]</scope>
    <source>
        <strain evidence="17">PRwf-1</strain>
    </source>
</reference>
<dbReference type="InterPro" id="IPR036641">
    <property type="entry name" value="HPT_dom_sf"/>
</dbReference>
<feature type="region of interest" description="Disordered" evidence="12">
    <location>
        <begin position="1340"/>
        <end position="1361"/>
    </location>
</feature>
<dbReference type="InterPro" id="IPR004358">
    <property type="entry name" value="Sig_transdc_His_kin-like_C"/>
</dbReference>
<dbReference type="SMART" id="SM00073">
    <property type="entry name" value="HPT"/>
    <property type="match status" value="3"/>
</dbReference>
<dbReference type="Pfam" id="PF02518">
    <property type="entry name" value="HATPase_c"/>
    <property type="match status" value="1"/>
</dbReference>
<evidence type="ECO:0000256" key="12">
    <source>
        <dbReference type="SAM" id="MobiDB-lite"/>
    </source>
</evidence>
<dbReference type="GO" id="GO:0006935">
    <property type="term" value="P:chemotaxis"/>
    <property type="evidence" value="ECO:0007669"/>
    <property type="project" value="InterPro"/>
</dbReference>
<keyword evidence="11" id="KW-0175">Coiled coil</keyword>
<evidence type="ECO:0000256" key="8">
    <source>
        <dbReference type="ARBA" id="ARBA00035100"/>
    </source>
</evidence>